<reference evidence="2" key="1">
    <citation type="submission" date="2019-08" db="EMBL/GenBank/DDBJ databases">
        <authorList>
            <person name="Kucharzyk K."/>
            <person name="Murdoch R.W."/>
            <person name="Higgins S."/>
            <person name="Loffler F."/>
        </authorList>
    </citation>
    <scope>NUCLEOTIDE SEQUENCE</scope>
</reference>
<protein>
    <recommendedName>
        <fullName evidence="1">Copper amine oxidase-like N-terminal domain-containing protein</fullName>
    </recommendedName>
</protein>
<gene>
    <name evidence="2" type="ORF">SDC9_124920</name>
</gene>
<evidence type="ECO:0000259" key="1">
    <source>
        <dbReference type="Pfam" id="PF07833"/>
    </source>
</evidence>
<dbReference type="Pfam" id="PF07833">
    <property type="entry name" value="Cu_amine_oxidN1"/>
    <property type="match status" value="1"/>
</dbReference>
<dbReference type="EMBL" id="VSSQ01028268">
    <property type="protein sequence ID" value="MPM77911.1"/>
    <property type="molecule type" value="Genomic_DNA"/>
</dbReference>
<comment type="caution">
    <text evidence="2">The sequence shown here is derived from an EMBL/GenBank/DDBJ whole genome shotgun (WGS) entry which is preliminary data.</text>
</comment>
<dbReference type="InterPro" id="IPR012854">
    <property type="entry name" value="Cu_amine_oxidase-like_N"/>
</dbReference>
<feature type="domain" description="Copper amine oxidase-like N-terminal" evidence="1">
    <location>
        <begin position="11"/>
        <end position="132"/>
    </location>
</feature>
<accession>A0A645CLT8</accession>
<dbReference type="AlphaFoldDB" id="A0A645CLT8"/>
<sequence>MAKPNTSSVLINGKKVDFESYNIDGFNYFKLRDIALALKDTGKGFEVEWDGNKNSVSMKSYSSYTQVGGELSLPESYLNKQALVSTVLLYLDQQGINLNAYNIDGNNYFKLRDVARTFDFNVNWNQELQTISVDTLLGYESE</sequence>
<evidence type="ECO:0000313" key="2">
    <source>
        <dbReference type="EMBL" id="MPM77911.1"/>
    </source>
</evidence>
<organism evidence="2">
    <name type="scientific">bioreactor metagenome</name>
    <dbReference type="NCBI Taxonomy" id="1076179"/>
    <lineage>
        <taxon>unclassified sequences</taxon>
        <taxon>metagenomes</taxon>
        <taxon>ecological metagenomes</taxon>
    </lineage>
</organism>
<name>A0A645CLT8_9ZZZZ</name>
<proteinExistence type="predicted"/>